<feature type="signal peptide" evidence="4">
    <location>
        <begin position="1"/>
        <end position="24"/>
    </location>
</feature>
<accession>A0A4Z0W808</accession>
<evidence type="ECO:0000313" key="5">
    <source>
        <dbReference type="EMBL" id="TGG93537.1"/>
    </source>
</evidence>
<dbReference type="GO" id="GO:0042956">
    <property type="term" value="P:maltodextrin transmembrane transport"/>
    <property type="evidence" value="ECO:0007669"/>
    <property type="project" value="TreeGrafter"/>
</dbReference>
<comment type="caution">
    <text evidence="5">The sequence shown here is derived from an EMBL/GenBank/DDBJ whole genome shotgun (WGS) entry which is preliminary data.</text>
</comment>
<evidence type="ECO:0000256" key="4">
    <source>
        <dbReference type="SAM" id="SignalP"/>
    </source>
</evidence>
<evidence type="ECO:0000313" key="6">
    <source>
        <dbReference type="Proteomes" id="UP000297475"/>
    </source>
</evidence>
<dbReference type="RefSeq" id="WP_135483246.1">
    <property type="nucleotide sequence ID" value="NZ_SRMF01000003.1"/>
</dbReference>
<dbReference type="AlphaFoldDB" id="A0A4Z0W808"/>
<evidence type="ECO:0000256" key="2">
    <source>
        <dbReference type="ARBA" id="ARBA00022448"/>
    </source>
</evidence>
<evidence type="ECO:0000256" key="1">
    <source>
        <dbReference type="ARBA" id="ARBA00008520"/>
    </source>
</evidence>
<dbReference type="EMBL" id="SRMF01000003">
    <property type="protein sequence ID" value="TGG93537.1"/>
    <property type="molecule type" value="Genomic_DNA"/>
</dbReference>
<organism evidence="5 6">
    <name type="scientific">Natronospirillum operosum</name>
    <dbReference type="NCBI Taxonomy" id="2759953"/>
    <lineage>
        <taxon>Bacteria</taxon>
        <taxon>Pseudomonadati</taxon>
        <taxon>Pseudomonadota</taxon>
        <taxon>Gammaproteobacteria</taxon>
        <taxon>Oceanospirillales</taxon>
        <taxon>Natronospirillaceae</taxon>
        <taxon>Natronospirillum</taxon>
    </lineage>
</organism>
<dbReference type="Gene3D" id="3.40.190.10">
    <property type="entry name" value="Periplasmic binding protein-like II"/>
    <property type="match status" value="1"/>
</dbReference>
<dbReference type="InterPro" id="IPR006059">
    <property type="entry name" value="SBP"/>
</dbReference>
<sequence length="430" mass="47485">MRKTFVSMIAAAALSAGAVMPAFGTEVTLGRFFGSCQDAGTDVSAAVGEACIIQSIINAFDAENDDFDVTTLPTDWGNYYDQIIASYASGNPPDVHVMHRHRIPEYGQIGALADLTDDLMAHGIDPDDWTESAREAVTWNDRILGVPMDLHANLWHVNMDLMEAAGLVEDGRPILPSSPEEMMEHAEMVREATGQYYLAADFSEFEIGVRMVLAFLWQQDSNIFANGTATINTPEARNALELITGLFDGDYANSRTNYADSQQSFLNGEAAVLVNGTWVVDFYAEQAADEDVELTNYYVADFPTLYDEPATWADSHLWAIPASVQRDDPEVYEGALKLLAFINDHNIDWARTGHAAVRESVLNSDEYAELPHRSEYDNTVNIARDTPASARYGAIQDILNREFQAIWLTGKSIDAALSDAEEDVQSQLDR</sequence>
<dbReference type="SUPFAM" id="SSF53850">
    <property type="entry name" value="Periplasmic binding protein-like II"/>
    <property type="match status" value="1"/>
</dbReference>
<dbReference type="Proteomes" id="UP000297475">
    <property type="component" value="Unassembled WGS sequence"/>
</dbReference>
<name>A0A4Z0W808_9GAMM</name>
<reference evidence="5 6" key="1">
    <citation type="submission" date="2019-04" db="EMBL/GenBank/DDBJ databases">
        <title>Natronospirillum operosus gen. nov., sp. nov., a haloalkaliphilic satellite isolated from decaying biomass of laboratory culture of cyanobacterium Geitlerinema sp. and proposal of Natronospirillaceae fam. nov. and Saccharospirillaceae fam. nov.</title>
        <authorList>
            <person name="Kevbrin V."/>
            <person name="Boltyanskaya Y."/>
            <person name="Koziaeva V."/>
            <person name="Grouzdev D.S."/>
            <person name="Park M."/>
            <person name="Cho J."/>
        </authorList>
    </citation>
    <scope>NUCLEOTIDE SEQUENCE [LARGE SCALE GENOMIC DNA]</scope>
    <source>
        <strain evidence="5 6">G-116</strain>
    </source>
</reference>
<protein>
    <submittedName>
        <fullName evidence="5">Extracellular solute-binding protein</fullName>
    </submittedName>
</protein>
<feature type="chain" id="PRO_5021251533" evidence="4">
    <location>
        <begin position="25"/>
        <end position="430"/>
    </location>
</feature>
<keyword evidence="6" id="KW-1185">Reference proteome</keyword>
<proteinExistence type="inferred from homology"/>
<dbReference type="GO" id="GO:0015768">
    <property type="term" value="P:maltose transport"/>
    <property type="evidence" value="ECO:0007669"/>
    <property type="project" value="TreeGrafter"/>
</dbReference>
<dbReference type="PANTHER" id="PTHR30061:SF50">
    <property type="entry name" value="MALTOSE_MALTODEXTRIN-BINDING PERIPLASMIC PROTEIN"/>
    <property type="match status" value="1"/>
</dbReference>
<dbReference type="GO" id="GO:0055052">
    <property type="term" value="C:ATP-binding cassette (ABC) transporter complex, substrate-binding subunit-containing"/>
    <property type="evidence" value="ECO:0007669"/>
    <property type="project" value="TreeGrafter"/>
</dbReference>
<dbReference type="GO" id="GO:1901982">
    <property type="term" value="F:maltose binding"/>
    <property type="evidence" value="ECO:0007669"/>
    <property type="project" value="TreeGrafter"/>
</dbReference>
<dbReference type="PANTHER" id="PTHR30061">
    <property type="entry name" value="MALTOSE-BINDING PERIPLASMIC PROTEIN"/>
    <property type="match status" value="1"/>
</dbReference>
<gene>
    <name evidence="5" type="ORF">E4656_10865</name>
</gene>
<keyword evidence="2" id="KW-0813">Transport</keyword>
<comment type="similarity">
    <text evidence="1">Belongs to the bacterial solute-binding protein 1 family.</text>
</comment>
<dbReference type="Pfam" id="PF13416">
    <property type="entry name" value="SBP_bac_8"/>
    <property type="match status" value="1"/>
</dbReference>
<evidence type="ECO:0000256" key="3">
    <source>
        <dbReference type="ARBA" id="ARBA00022729"/>
    </source>
</evidence>
<dbReference type="OrthoDB" id="9762335at2"/>
<keyword evidence="3 4" id="KW-0732">Signal</keyword>